<dbReference type="GO" id="GO:0016791">
    <property type="term" value="F:phosphatase activity"/>
    <property type="evidence" value="ECO:0007669"/>
    <property type="project" value="TreeGrafter"/>
</dbReference>
<dbReference type="NCBIfam" id="TIGR00229">
    <property type="entry name" value="sensory_box"/>
    <property type="match status" value="1"/>
</dbReference>
<protein>
    <submittedName>
        <fullName evidence="4">Serine phosphatase</fullName>
    </submittedName>
</protein>
<dbReference type="EMBL" id="AEPB01000001">
    <property type="protein sequence ID" value="EGA91266.1"/>
    <property type="molecule type" value="Genomic_DNA"/>
</dbReference>
<dbReference type="Gene3D" id="3.30.450.20">
    <property type="entry name" value="PAS domain"/>
    <property type="match status" value="1"/>
</dbReference>
<reference evidence="4 5" key="1">
    <citation type="journal article" date="2011" name="J. Bacteriol.">
        <title>The Draft Genome of Planococcus donghaensis MPA1U2 Reveals Nonsporulation Pathways Controlled by a Conserved Spo0A Regulon.</title>
        <authorList>
            <person name="Pearson M.D."/>
            <person name="Noller H.F."/>
        </authorList>
    </citation>
    <scope>NUCLEOTIDE SEQUENCE [LARGE SCALE GENOMIC DNA]</scope>
    <source>
        <strain evidence="4 5">MPA1U2</strain>
    </source>
</reference>
<dbReference type="RefSeq" id="WP_008427776.1">
    <property type="nucleotide sequence ID" value="NZ_AEPB01000001.1"/>
</dbReference>
<evidence type="ECO:0000313" key="5">
    <source>
        <dbReference type="Proteomes" id="UP000003052"/>
    </source>
</evidence>
<dbReference type="SMART" id="SM00331">
    <property type="entry name" value="PP2C_SIG"/>
    <property type="match status" value="1"/>
</dbReference>
<gene>
    <name evidence="4" type="ORF">GPDM_00315</name>
</gene>
<dbReference type="AlphaFoldDB" id="E7RCA1"/>
<sequence>MDEQLNQAPCGFLTLTKDGVILSVNETLLRVLDYTSDELVGQHINSILTKSTRIFFHLYFMQLVTVQHRVEEMYLSLNTKNEEETPVLINAVLNEQENQQVIACIIVPIRKRNEFENQLLIAKKVAEDAFKEKEKAHLQLEIALRDLEANQKELLEINKQNQKYNLDTYRELQLAKKIQERSLTKPICNDSIHIESYYKASSGLSGDIYGFYKINDHQYGIILLDVMGHGISSALITMSLQSLFQRLISTGVSANMVMKELDNHLHTLFPSNESVWHYCTAIYLFIDTANHTIEYVNAGHPPLIYQDPEGEQLELYASSPPLGTFENIHYKTKTFSYKKGSRIFLYTDGVSESLEPEPINSLLLKHSALSLTQFKETILQALKDQKDTNLKKDDQCFILVDLK</sequence>
<feature type="domain" description="PAS" evidence="3">
    <location>
        <begin position="1"/>
        <end position="42"/>
    </location>
</feature>
<dbReference type="InterPro" id="IPR052016">
    <property type="entry name" value="Bact_Sigma-Reg"/>
</dbReference>
<dbReference type="Gene3D" id="3.60.40.10">
    <property type="entry name" value="PPM-type phosphatase domain"/>
    <property type="match status" value="1"/>
</dbReference>
<evidence type="ECO:0000259" key="3">
    <source>
        <dbReference type="PROSITE" id="PS50112"/>
    </source>
</evidence>
<evidence type="ECO:0000256" key="2">
    <source>
        <dbReference type="SAM" id="Coils"/>
    </source>
</evidence>
<organism evidence="4 5">
    <name type="scientific">Planococcus donghaensis MPA1U2</name>
    <dbReference type="NCBI Taxonomy" id="933115"/>
    <lineage>
        <taxon>Bacteria</taxon>
        <taxon>Bacillati</taxon>
        <taxon>Bacillota</taxon>
        <taxon>Bacilli</taxon>
        <taxon>Bacillales</taxon>
        <taxon>Caryophanaceae</taxon>
        <taxon>Planococcus</taxon>
    </lineage>
</organism>
<dbReference type="Pfam" id="PF07228">
    <property type="entry name" value="SpoIIE"/>
    <property type="match status" value="1"/>
</dbReference>
<dbReference type="InterPro" id="IPR036457">
    <property type="entry name" value="PPM-type-like_dom_sf"/>
</dbReference>
<dbReference type="PANTHER" id="PTHR43156">
    <property type="entry name" value="STAGE II SPORULATION PROTEIN E-RELATED"/>
    <property type="match status" value="1"/>
</dbReference>
<feature type="coiled-coil region" evidence="2">
    <location>
        <begin position="130"/>
        <end position="167"/>
    </location>
</feature>
<accession>E7RCA1</accession>
<dbReference type="SUPFAM" id="SSF55785">
    <property type="entry name" value="PYP-like sensor domain (PAS domain)"/>
    <property type="match status" value="1"/>
</dbReference>
<dbReference type="CDD" id="cd00130">
    <property type="entry name" value="PAS"/>
    <property type="match status" value="1"/>
</dbReference>
<proteinExistence type="predicted"/>
<keyword evidence="1" id="KW-0378">Hydrolase</keyword>
<dbReference type="SUPFAM" id="SSF81606">
    <property type="entry name" value="PP2C-like"/>
    <property type="match status" value="1"/>
</dbReference>
<dbReference type="OrthoDB" id="9763484at2"/>
<dbReference type="eggNOG" id="COG2208">
    <property type="taxonomic scope" value="Bacteria"/>
</dbReference>
<evidence type="ECO:0000256" key="1">
    <source>
        <dbReference type="ARBA" id="ARBA00022801"/>
    </source>
</evidence>
<dbReference type="Proteomes" id="UP000003052">
    <property type="component" value="Unassembled WGS sequence"/>
</dbReference>
<dbReference type="InterPro" id="IPR000014">
    <property type="entry name" value="PAS"/>
</dbReference>
<evidence type="ECO:0000313" key="4">
    <source>
        <dbReference type="EMBL" id="EGA91266.1"/>
    </source>
</evidence>
<name>E7RCA1_9BACL</name>
<dbReference type="Pfam" id="PF13426">
    <property type="entry name" value="PAS_9"/>
    <property type="match status" value="1"/>
</dbReference>
<dbReference type="PANTHER" id="PTHR43156:SF14">
    <property type="entry name" value="PHOSPHOSERINE PHOSPHATASE RSBP"/>
    <property type="match status" value="1"/>
</dbReference>
<keyword evidence="2" id="KW-0175">Coiled coil</keyword>
<dbReference type="InterPro" id="IPR035965">
    <property type="entry name" value="PAS-like_dom_sf"/>
</dbReference>
<dbReference type="InterPro" id="IPR001932">
    <property type="entry name" value="PPM-type_phosphatase-like_dom"/>
</dbReference>
<comment type="caution">
    <text evidence="4">The sequence shown here is derived from an EMBL/GenBank/DDBJ whole genome shotgun (WGS) entry which is preliminary data.</text>
</comment>
<dbReference type="PROSITE" id="PS50112">
    <property type="entry name" value="PAS"/>
    <property type="match status" value="1"/>
</dbReference>